<dbReference type="InterPro" id="IPR018062">
    <property type="entry name" value="HTH_AraC-typ_CS"/>
</dbReference>
<evidence type="ECO:0000256" key="2">
    <source>
        <dbReference type="ARBA" id="ARBA00023125"/>
    </source>
</evidence>
<dbReference type="GO" id="GO:0003700">
    <property type="term" value="F:DNA-binding transcription factor activity"/>
    <property type="evidence" value="ECO:0007669"/>
    <property type="project" value="InterPro"/>
</dbReference>
<keyword evidence="3" id="KW-0804">Transcription</keyword>
<dbReference type="PANTHER" id="PTHR43280:SF10">
    <property type="entry name" value="REGULATORY PROTEIN POCR"/>
    <property type="match status" value="1"/>
</dbReference>
<dbReference type="OrthoDB" id="1975037at2"/>
<dbReference type="InterPro" id="IPR009057">
    <property type="entry name" value="Homeodomain-like_sf"/>
</dbReference>
<evidence type="ECO:0000313" key="6">
    <source>
        <dbReference type="EMBL" id="TYP78247.1"/>
    </source>
</evidence>
<keyword evidence="1" id="KW-0805">Transcription regulation</keyword>
<dbReference type="Pfam" id="PF17853">
    <property type="entry name" value="GGDEF_2"/>
    <property type="match status" value="1"/>
</dbReference>
<dbReference type="PROSITE" id="PS00041">
    <property type="entry name" value="HTH_ARAC_FAMILY_1"/>
    <property type="match status" value="1"/>
</dbReference>
<dbReference type="EMBL" id="VNHS01000002">
    <property type="protein sequence ID" value="TYP78247.1"/>
    <property type="molecule type" value="Genomic_DNA"/>
</dbReference>
<reference evidence="6 7" key="1">
    <citation type="submission" date="2019-07" db="EMBL/GenBank/DDBJ databases">
        <title>Genomic Encyclopedia of Type Strains, Phase III (KMG-III): the genomes of soil and plant-associated and newly described type strains.</title>
        <authorList>
            <person name="Whitman W."/>
        </authorList>
    </citation>
    <scope>NUCLEOTIDE SEQUENCE [LARGE SCALE GENOMIC DNA]</scope>
    <source>
        <strain evidence="6 7">BL24</strain>
    </source>
</reference>
<organism evidence="6 7">
    <name type="scientific">Paenibacillus methanolicus</name>
    <dbReference type="NCBI Taxonomy" id="582686"/>
    <lineage>
        <taxon>Bacteria</taxon>
        <taxon>Bacillati</taxon>
        <taxon>Bacillota</taxon>
        <taxon>Bacilli</taxon>
        <taxon>Bacillales</taxon>
        <taxon>Paenibacillaceae</taxon>
        <taxon>Paenibacillus</taxon>
    </lineage>
</organism>
<evidence type="ECO:0000259" key="5">
    <source>
        <dbReference type="PROSITE" id="PS01124"/>
    </source>
</evidence>
<accession>A0A5S5CG37</accession>
<dbReference type="AlphaFoldDB" id="A0A5S5CG37"/>
<dbReference type="SMART" id="SM00342">
    <property type="entry name" value="HTH_ARAC"/>
    <property type="match status" value="1"/>
</dbReference>
<keyword evidence="4" id="KW-1133">Transmembrane helix</keyword>
<proteinExistence type="predicted"/>
<dbReference type="Gene3D" id="1.10.10.60">
    <property type="entry name" value="Homeodomain-like"/>
    <property type="match status" value="2"/>
</dbReference>
<feature type="transmembrane region" description="Helical" evidence="4">
    <location>
        <begin position="281"/>
        <end position="306"/>
    </location>
</feature>
<keyword evidence="4" id="KW-0812">Transmembrane</keyword>
<evidence type="ECO:0000256" key="4">
    <source>
        <dbReference type="SAM" id="Phobius"/>
    </source>
</evidence>
<dbReference type="PROSITE" id="PS01124">
    <property type="entry name" value="HTH_ARAC_FAMILY_2"/>
    <property type="match status" value="1"/>
</dbReference>
<dbReference type="InterPro" id="IPR018060">
    <property type="entry name" value="HTH_AraC"/>
</dbReference>
<dbReference type="InterPro" id="IPR041522">
    <property type="entry name" value="CdaR_GGDEF"/>
</dbReference>
<dbReference type="SUPFAM" id="SSF46689">
    <property type="entry name" value="Homeodomain-like"/>
    <property type="match status" value="2"/>
</dbReference>
<name>A0A5S5CG37_9BACL</name>
<dbReference type="GO" id="GO:0043565">
    <property type="term" value="F:sequence-specific DNA binding"/>
    <property type="evidence" value="ECO:0007669"/>
    <property type="project" value="InterPro"/>
</dbReference>
<keyword evidence="2" id="KW-0238">DNA-binding</keyword>
<feature type="transmembrane region" description="Helical" evidence="4">
    <location>
        <begin position="7"/>
        <end position="31"/>
    </location>
</feature>
<dbReference type="RefSeq" id="WP_148928687.1">
    <property type="nucleotide sequence ID" value="NZ_VNHS01000002.1"/>
</dbReference>
<gene>
    <name evidence="6" type="ORF">BCM02_102824</name>
</gene>
<keyword evidence="4" id="KW-0472">Membrane</keyword>
<evidence type="ECO:0000313" key="7">
    <source>
        <dbReference type="Proteomes" id="UP000323257"/>
    </source>
</evidence>
<evidence type="ECO:0000256" key="3">
    <source>
        <dbReference type="ARBA" id="ARBA00023163"/>
    </source>
</evidence>
<protein>
    <submittedName>
        <fullName evidence="6">Helix-turn-helix protein</fullName>
    </submittedName>
</protein>
<sequence length="748" mass="84541">MKRGTTFTRIFVSILILGIGLVASFGTYIYMTTKQSVLERVAVSKQAFITQTKNSLEQKVKTIEYAFSTYSTTSSFRDVIKNPITVQDFEAYRSVNTQLNYIASMGLEGAQYTLISLVKNWEIASGKLSQLSSARREELVAAYMNSRSRGLFWQRTDSGLRFVYTLPAFSSKKEAIALADLSLAGLNRILRTEDESAIVILNSQGELLYENRALGLSEAQLSGLATAAEESGAQRSGLVEFRTEAEKKPSVVFARSDYNNWIYATPLEPGETTEALRTARYGLVVMGLVITALIAVVAYFISYYFANSIRRIQRRLPAAAAGPRDNEIDWIIGSIDAILDEKQGLEQMIETELPKLETQFAQNLLRGRIALEELDHHLHRFGYRPATGCRYAVMLIQLDSYGGRDAADKDMLLLAISQLIAELVAPERRLIPIVLNDTTQATILMPGGESEDDIRRWLLDTAKAAVRRARDVLGVSVSVGFGNLYEDLALGSREACEMGKQALHQRLNLGKESIIFYEDVSGVVSGPVVLHYPAQLENALFDAIRLGDEQGVSRALYPFLAEMMKTSKDSADFEMTLIRLVNNLIQLEQLLGIQVLLTPDNRTLFQRLLQIRNPEEIERILIEEAIQPMVRVMKEKTNRQFRSLSDQVAAIVREEYDKELSLELIADRLHYNPNYLSSIFRKEFGITFSEYLMNYRLDMAKKWLIETELSVKDIAERLQYQNPQNFIRSFRKKENVTPGAYRKEQQSS</sequence>
<dbReference type="Proteomes" id="UP000323257">
    <property type="component" value="Unassembled WGS sequence"/>
</dbReference>
<comment type="caution">
    <text evidence="6">The sequence shown here is derived from an EMBL/GenBank/DDBJ whole genome shotgun (WGS) entry which is preliminary data.</text>
</comment>
<dbReference type="Pfam" id="PF12833">
    <property type="entry name" value="HTH_18"/>
    <property type="match status" value="1"/>
</dbReference>
<feature type="domain" description="HTH araC/xylS-type" evidence="5">
    <location>
        <begin position="646"/>
        <end position="744"/>
    </location>
</feature>
<evidence type="ECO:0000256" key="1">
    <source>
        <dbReference type="ARBA" id="ARBA00023015"/>
    </source>
</evidence>
<keyword evidence="7" id="KW-1185">Reference proteome</keyword>
<dbReference type="PANTHER" id="PTHR43280">
    <property type="entry name" value="ARAC-FAMILY TRANSCRIPTIONAL REGULATOR"/>
    <property type="match status" value="1"/>
</dbReference>